<protein>
    <submittedName>
        <fullName evidence="2">Uu.00g015410.m01.CDS01</fullName>
    </submittedName>
</protein>
<dbReference type="Proteomes" id="UP001295740">
    <property type="component" value="Unassembled WGS sequence"/>
</dbReference>
<dbReference type="AlphaFoldDB" id="A0AAI8VYJ6"/>
<reference evidence="2" key="1">
    <citation type="submission" date="2023-10" db="EMBL/GenBank/DDBJ databases">
        <authorList>
            <person name="Hackl T."/>
        </authorList>
    </citation>
    <scope>NUCLEOTIDE SEQUENCE</scope>
</reference>
<evidence type="ECO:0000256" key="1">
    <source>
        <dbReference type="SAM" id="MobiDB-lite"/>
    </source>
</evidence>
<feature type="region of interest" description="Disordered" evidence="1">
    <location>
        <begin position="81"/>
        <end position="112"/>
    </location>
</feature>
<evidence type="ECO:0000313" key="3">
    <source>
        <dbReference type="Proteomes" id="UP001295740"/>
    </source>
</evidence>
<keyword evidence="3" id="KW-1185">Reference proteome</keyword>
<accession>A0AAI8VYJ6</accession>
<name>A0AAI8VYJ6_9PEZI</name>
<organism evidence="2 3">
    <name type="scientific">Anthostomella pinea</name>
    <dbReference type="NCBI Taxonomy" id="933095"/>
    <lineage>
        <taxon>Eukaryota</taxon>
        <taxon>Fungi</taxon>
        <taxon>Dikarya</taxon>
        <taxon>Ascomycota</taxon>
        <taxon>Pezizomycotina</taxon>
        <taxon>Sordariomycetes</taxon>
        <taxon>Xylariomycetidae</taxon>
        <taxon>Xylariales</taxon>
        <taxon>Xylariaceae</taxon>
        <taxon>Anthostomella</taxon>
    </lineage>
</organism>
<sequence>MAPFRIHSVRIPQTDNASPLTLAKKHGLARLKDKLSAFYARKPQAYAVARPCSPPITACTIMPGVPNNSCQTSDAASGIMSDITNHSDDDKDLVTPSTVVPRVPHNSRRASDAANEFEIISSSH</sequence>
<proteinExistence type="predicted"/>
<comment type="caution">
    <text evidence="2">The sequence shown here is derived from an EMBL/GenBank/DDBJ whole genome shotgun (WGS) entry which is preliminary data.</text>
</comment>
<dbReference type="EMBL" id="CAUWAG010000020">
    <property type="protein sequence ID" value="CAJ2513422.1"/>
    <property type="molecule type" value="Genomic_DNA"/>
</dbReference>
<gene>
    <name evidence="2" type="ORF">KHLLAP_LOCUS13890</name>
</gene>
<evidence type="ECO:0000313" key="2">
    <source>
        <dbReference type="EMBL" id="CAJ2513422.1"/>
    </source>
</evidence>